<evidence type="ECO:0000256" key="3">
    <source>
        <dbReference type="ARBA" id="ARBA00023180"/>
    </source>
</evidence>
<feature type="chain" id="PRO_5029791422" description="Bulb-type lectin domain-containing protein" evidence="4">
    <location>
        <begin position="20"/>
        <end position="500"/>
    </location>
</feature>
<comment type="caution">
    <text evidence="6">The sequence shown here is derived from an EMBL/GenBank/DDBJ whole genome shotgun (WGS) entry which is preliminary data.</text>
</comment>
<accession>A0A7J0DWE3</accession>
<dbReference type="Gene3D" id="2.90.10.10">
    <property type="entry name" value="Bulb-type lectin domain"/>
    <property type="match status" value="2"/>
</dbReference>
<gene>
    <name evidence="6" type="ORF">Acr_00g0088060</name>
</gene>
<keyword evidence="7" id="KW-1185">Reference proteome</keyword>
<dbReference type="SUPFAM" id="SSF51110">
    <property type="entry name" value="alpha-D-mannose-specific plant lectins"/>
    <property type="match status" value="2"/>
</dbReference>
<dbReference type="PROSITE" id="PS50927">
    <property type="entry name" value="BULB_LECTIN"/>
    <property type="match status" value="2"/>
</dbReference>
<dbReference type="Pfam" id="PF01453">
    <property type="entry name" value="B_lectin"/>
    <property type="match status" value="1"/>
</dbReference>
<dbReference type="InterPro" id="IPR003609">
    <property type="entry name" value="Pan_app"/>
</dbReference>
<sequence>MGFRSVVFLLIFLLYFVSGERKVQLGQSLLPTTPPTSWSSSSGLFAFGFYQQDNGFKVGIWLIPSKKVVWTAKRDDPPVTGNSTIELTREGKLVLRSEQGGEQLIANPSGSAASMLSSGNFVLYNETSEIIWQTFDHPTDTILGGQTLSTDMSLISSLLDTDHSTGRYRLTMQGDGNLVSYALNTEGTPADAYWASGIVRPNPCSLYLNSTGSLAIINNSNSYTLEILYNYSTSVFNTSKTLIYRATLDSDGIFNFYCHTFTRSDESSISVDWSRPKNPCEVKGFCGLNRFCTFDDDKPSCRCLPGTNLIDSNRISLGCGRNSSREGCRGGVENTTYFNIGTMEKMSWGDVPYYVDKPMSLEDCKKSCLEDCNCEAAQYVDSSCKKYSLPLKYVRRDLSASSSPTALFKVGTRSIKSDNGTVPMPWKSQPVVVKSKTALTKLVGGEEVDKNTLENMVKVALWCIQDEPHLRPSMKSVVLMLEGITDTDVSIPPCPTAASM</sequence>
<keyword evidence="2" id="KW-1015">Disulfide bond</keyword>
<reference evidence="7" key="1">
    <citation type="submission" date="2019-07" db="EMBL/GenBank/DDBJ databases">
        <title>De Novo Assembly of kiwifruit Actinidia rufa.</title>
        <authorList>
            <person name="Sugita-Konishi S."/>
            <person name="Sato K."/>
            <person name="Mori E."/>
            <person name="Abe Y."/>
            <person name="Kisaki G."/>
            <person name="Hamano K."/>
            <person name="Suezawa K."/>
            <person name="Otani M."/>
            <person name="Fukuda T."/>
            <person name="Manabe T."/>
            <person name="Gomi K."/>
            <person name="Tabuchi M."/>
            <person name="Akimitsu K."/>
            <person name="Kataoka I."/>
        </authorList>
    </citation>
    <scope>NUCLEOTIDE SEQUENCE [LARGE SCALE GENOMIC DNA]</scope>
    <source>
        <strain evidence="7">cv. Fuchu</strain>
    </source>
</reference>
<protein>
    <recommendedName>
        <fullName evidence="5">Bulb-type lectin domain-containing protein</fullName>
    </recommendedName>
</protein>
<feature type="domain" description="Bulb-type lectin" evidence="5">
    <location>
        <begin position="20"/>
        <end position="136"/>
    </location>
</feature>
<dbReference type="OrthoDB" id="1668230at2759"/>
<evidence type="ECO:0000256" key="4">
    <source>
        <dbReference type="SAM" id="SignalP"/>
    </source>
</evidence>
<dbReference type="InterPro" id="IPR001480">
    <property type="entry name" value="Bulb-type_lectin_dom"/>
</dbReference>
<dbReference type="EMBL" id="BJWL01000431">
    <property type="protein sequence ID" value="GFS43998.1"/>
    <property type="molecule type" value="Genomic_DNA"/>
</dbReference>
<evidence type="ECO:0000256" key="1">
    <source>
        <dbReference type="ARBA" id="ARBA00022729"/>
    </source>
</evidence>
<dbReference type="PANTHER" id="PTHR47976:SF27">
    <property type="entry name" value="RECEPTOR-LIKE SERINE_THREONINE-PROTEIN KINASE"/>
    <property type="match status" value="1"/>
</dbReference>
<organism evidence="6 7">
    <name type="scientific">Actinidia rufa</name>
    <dbReference type="NCBI Taxonomy" id="165716"/>
    <lineage>
        <taxon>Eukaryota</taxon>
        <taxon>Viridiplantae</taxon>
        <taxon>Streptophyta</taxon>
        <taxon>Embryophyta</taxon>
        <taxon>Tracheophyta</taxon>
        <taxon>Spermatophyta</taxon>
        <taxon>Magnoliopsida</taxon>
        <taxon>eudicotyledons</taxon>
        <taxon>Gunneridae</taxon>
        <taxon>Pentapetalae</taxon>
        <taxon>asterids</taxon>
        <taxon>Ericales</taxon>
        <taxon>Actinidiaceae</taxon>
        <taxon>Actinidia</taxon>
    </lineage>
</organism>
<dbReference type="AlphaFoldDB" id="A0A7J0DWE3"/>
<dbReference type="Proteomes" id="UP000585474">
    <property type="component" value="Unassembled WGS sequence"/>
</dbReference>
<keyword evidence="1 4" id="KW-0732">Signal</keyword>
<dbReference type="InterPro" id="IPR000858">
    <property type="entry name" value="S_locus_glycoprot_dom"/>
</dbReference>
<keyword evidence="3" id="KW-0325">Glycoprotein</keyword>
<evidence type="ECO:0000259" key="5">
    <source>
        <dbReference type="PROSITE" id="PS50927"/>
    </source>
</evidence>
<dbReference type="InterPro" id="IPR036426">
    <property type="entry name" value="Bulb-type_lectin_dom_sf"/>
</dbReference>
<evidence type="ECO:0000256" key="2">
    <source>
        <dbReference type="ARBA" id="ARBA00023157"/>
    </source>
</evidence>
<dbReference type="GO" id="GO:0048544">
    <property type="term" value="P:recognition of pollen"/>
    <property type="evidence" value="ECO:0007669"/>
    <property type="project" value="InterPro"/>
</dbReference>
<dbReference type="FunFam" id="2.90.10.10:FF:000026">
    <property type="entry name" value="Serine/threonine-protein kinase"/>
    <property type="match status" value="1"/>
</dbReference>
<evidence type="ECO:0000313" key="7">
    <source>
        <dbReference type="Proteomes" id="UP000585474"/>
    </source>
</evidence>
<name>A0A7J0DWE3_9ERIC</name>
<dbReference type="Pfam" id="PF00954">
    <property type="entry name" value="S_locus_glycop"/>
    <property type="match status" value="1"/>
</dbReference>
<dbReference type="Pfam" id="PF08276">
    <property type="entry name" value="PAN_2"/>
    <property type="match status" value="1"/>
</dbReference>
<dbReference type="InterPro" id="IPR051343">
    <property type="entry name" value="G-type_lectin_kinases/EP1-like"/>
</dbReference>
<proteinExistence type="predicted"/>
<feature type="signal peptide" evidence="4">
    <location>
        <begin position="1"/>
        <end position="19"/>
    </location>
</feature>
<dbReference type="PANTHER" id="PTHR47976">
    <property type="entry name" value="G-TYPE LECTIN S-RECEPTOR-LIKE SERINE/THREONINE-PROTEIN KINASE SD2-5"/>
    <property type="match status" value="1"/>
</dbReference>
<evidence type="ECO:0000313" key="6">
    <source>
        <dbReference type="EMBL" id="GFS43998.1"/>
    </source>
</evidence>
<feature type="domain" description="Bulb-type lectin" evidence="5">
    <location>
        <begin position="139"/>
        <end position="269"/>
    </location>
</feature>
<dbReference type="SMART" id="SM00108">
    <property type="entry name" value="B_lectin"/>
    <property type="match status" value="1"/>
</dbReference>